<keyword evidence="1" id="KW-0804">Transcription</keyword>
<dbReference type="InterPro" id="IPR006645">
    <property type="entry name" value="NGN-like_dom"/>
</dbReference>
<protein>
    <submittedName>
        <fullName evidence="3">Protein containing Transcription antitermination protein, NusG</fullName>
    </submittedName>
</protein>
<feature type="domain" description="NusG-like N-terminal" evidence="2">
    <location>
        <begin position="18"/>
        <end position="113"/>
    </location>
</feature>
<dbReference type="InterPro" id="IPR036735">
    <property type="entry name" value="NGN_dom_sf"/>
</dbReference>
<accession>J9G3J1</accession>
<dbReference type="Gene3D" id="3.30.70.940">
    <property type="entry name" value="NusG, N-terminal domain"/>
    <property type="match status" value="1"/>
</dbReference>
<evidence type="ECO:0000256" key="1">
    <source>
        <dbReference type="ARBA" id="ARBA00023163"/>
    </source>
</evidence>
<evidence type="ECO:0000313" key="3">
    <source>
        <dbReference type="EMBL" id="EJW94089.1"/>
    </source>
</evidence>
<name>J9G3J1_9ZZZZ</name>
<dbReference type="SUPFAM" id="SSF82679">
    <property type="entry name" value="N-utilization substance G protein NusG, N-terminal domain"/>
    <property type="match status" value="1"/>
</dbReference>
<proteinExistence type="predicted"/>
<evidence type="ECO:0000259" key="2">
    <source>
        <dbReference type="Pfam" id="PF02357"/>
    </source>
</evidence>
<dbReference type="EMBL" id="AMCI01006575">
    <property type="protein sequence ID" value="EJW94089.1"/>
    <property type="molecule type" value="Genomic_DNA"/>
</dbReference>
<reference evidence="3" key="1">
    <citation type="journal article" date="2012" name="PLoS ONE">
        <title>Gene sets for utilization of primary and secondary nutrition supplies in the distal gut of endangered iberian lynx.</title>
        <authorList>
            <person name="Alcaide M."/>
            <person name="Messina E."/>
            <person name="Richter M."/>
            <person name="Bargiela R."/>
            <person name="Peplies J."/>
            <person name="Huws S.A."/>
            <person name="Newbold C.J."/>
            <person name="Golyshin P.N."/>
            <person name="Simon M.A."/>
            <person name="Lopez G."/>
            <person name="Yakimov M.M."/>
            <person name="Ferrer M."/>
        </authorList>
    </citation>
    <scope>NUCLEOTIDE SEQUENCE</scope>
</reference>
<dbReference type="AlphaFoldDB" id="J9G3J1"/>
<dbReference type="GO" id="GO:0006354">
    <property type="term" value="P:DNA-templated transcription elongation"/>
    <property type="evidence" value="ECO:0007669"/>
    <property type="project" value="InterPro"/>
</dbReference>
<organism evidence="3">
    <name type="scientific">gut metagenome</name>
    <dbReference type="NCBI Taxonomy" id="749906"/>
    <lineage>
        <taxon>unclassified sequences</taxon>
        <taxon>metagenomes</taxon>
        <taxon>organismal metagenomes</taxon>
    </lineage>
</organism>
<gene>
    <name evidence="3" type="ORF">EVA_17801</name>
</gene>
<dbReference type="Pfam" id="PF02357">
    <property type="entry name" value="NusG"/>
    <property type="match status" value="1"/>
</dbReference>
<comment type="caution">
    <text evidence="3">The sequence shown here is derived from an EMBL/GenBank/DDBJ whole genome shotgun (WGS) entry which is preliminary data.</text>
</comment>
<dbReference type="CDD" id="cd09895">
    <property type="entry name" value="NGN_SP_UpxY"/>
    <property type="match status" value="1"/>
</dbReference>
<sequence>MPFPEPMHPNSDEKPLPQWFVMRDLKRPNAKCRAYQWLAEQGFEVFTPMKWEVTGTGARKTRRCRPFLFDLLFVHSTRESLDPVVSLTPTLQYRFLRGSALGVPMTVREADMDFFMRAVQATEEPRYFTPGEITPAMLGKFIRVVGGPFDGYEGRLLSVRGTRKRHLLVEVPTVLATTVEIDPEYIELLK</sequence>
<dbReference type="NCBIfam" id="NF033644">
    <property type="entry name" value="antiterm_UpxY"/>
    <property type="match status" value="1"/>
</dbReference>